<reference evidence="2 3" key="1">
    <citation type="submission" date="2018-04" db="EMBL/GenBank/DDBJ databases">
        <title>Genomic Encyclopedia of Type Strains, Phase IV (KMG-IV): sequencing the most valuable type-strain genomes for metagenomic binning, comparative biology and taxonomic classification.</title>
        <authorList>
            <person name="Goeker M."/>
        </authorList>
    </citation>
    <scope>NUCLEOTIDE SEQUENCE [LARGE SCALE GENOMIC DNA]</scope>
    <source>
        <strain evidence="2 3">DSM 104150</strain>
    </source>
</reference>
<organism evidence="2 3">
    <name type="scientific">Sinimarinibacterium flocculans</name>
    <dbReference type="NCBI Taxonomy" id="985250"/>
    <lineage>
        <taxon>Bacteria</taxon>
        <taxon>Pseudomonadati</taxon>
        <taxon>Pseudomonadota</taxon>
        <taxon>Gammaproteobacteria</taxon>
        <taxon>Nevskiales</taxon>
        <taxon>Nevskiaceae</taxon>
        <taxon>Sinimarinibacterium</taxon>
    </lineage>
</organism>
<dbReference type="PROSITE" id="PS51257">
    <property type="entry name" value="PROKAR_LIPOPROTEIN"/>
    <property type="match status" value="1"/>
</dbReference>
<dbReference type="OrthoDB" id="7316663at2"/>
<feature type="signal peptide" evidence="1">
    <location>
        <begin position="1"/>
        <end position="30"/>
    </location>
</feature>
<evidence type="ECO:0000313" key="3">
    <source>
        <dbReference type="Proteomes" id="UP000248330"/>
    </source>
</evidence>
<dbReference type="Proteomes" id="UP000248330">
    <property type="component" value="Unassembled WGS sequence"/>
</dbReference>
<keyword evidence="1" id="KW-0732">Signal</keyword>
<gene>
    <name evidence="2" type="ORF">C8D93_11363</name>
</gene>
<dbReference type="SUPFAM" id="SSF56219">
    <property type="entry name" value="DNase I-like"/>
    <property type="match status" value="1"/>
</dbReference>
<accession>A0A318E5S0</accession>
<keyword evidence="3" id="KW-1185">Reference proteome</keyword>
<dbReference type="AlphaFoldDB" id="A0A318E5S0"/>
<name>A0A318E5S0_9GAMM</name>
<dbReference type="RefSeq" id="WP_110266724.1">
    <property type="nucleotide sequence ID" value="NZ_CAWNXA010000013.1"/>
</dbReference>
<protein>
    <recommendedName>
        <fullName evidence="4">Endonuclease/exonuclease/phosphatase family protein</fullName>
    </recommendedName>
</protein>
<evidence type="ECO:0000256" key="1">
    <source>
        <dbReference type="SAM" id="SignalP"/>
    </source>
</evidence>
<evidence type="ECO:0008006" key="4">
    <source>
        <dbReference type="Google" id="ProtNLM"/>
    </source>
</evidence>
<feature type="chain" id="PRO_5016307319" description="Endonuclease/exonuclease/phosphatase family protein" evidence="1">
    <location>
        <begin position="31"/>
        <end position="379"/>
    </location>
</feature>
<dbReference type="EMBL" id="QICN01000013">
    <property type="protein sequence ID" value="PXV64269.1"/>
    <property type="molecule type" value="Genomic_DNA"/>
</dbReference>
<dbReference type="Gene3D" id="3.60.10.10">
    <property type="entry name" value="Endonuclease/exonuclease/phosphatase"/>
    <property type="match status" value="1"/>
</dbReference>
<proteinExistence type="predicted"/>
<evidence type="ECO:0000313" key="2">
    <source>
        <dbReference type="EMBL" id="PXV64269.1"/>
    </source>
</evidence>
<comment type="caution">
    <text evidence="2">The sequence shown here is derived from an EMBL/GenBank/DDBJ whole genome shotgun (WGS) entry which is preliminary data.</text>
</comment>
<dbReference type="InterPro" id="IPR036691">
    <property type="entry name" value="Endo/exonu/phosph_ase_sf"/>
</dbReference>
<sequence length="379" mass="41149">MRRYSLLAHTTGRSLLLAALLTLSACGNSSDDGESGTFLAVTYNVAGLPLPGVITGEDPAANAPLISPLLNTYDLVLLQEDWGDPLAFLEEAGVVPAGTQPGILGFHHLVVAEADHPYRSEPAPFPLLDLGLRRGLDGVLGPTLLGDGLNRLSRSPFGPLERIMWRQCNGSILVTPLEELLDVLLDNVPGLDSLLAPLNLTGDEGLIDDGSTDCAALKGFSVATHEMAPGVFVDVYNLHGDAGGNDRDIDVRVDNFEQLADFLLTHSEGRAVVLGGDTNLSFESDRRPRQRDTDGSTWARFQARTGLVDVCAVLACGDQDELRAQGFKNIDRFAYRSGGGVELRPLDHRFERERFTREDGEQMSDHDPVVVTFQWRRLP</sequence>